<evidence type="ECO:0000313" key="2">
    <source>
        <dbReference type="EMBL" id="KAF9944422.1"/>
    </source>
</evidence>
<dbReference type="EMBL" id="JAAAHY010002460">
    <property type="protein sequence ID" value="KAF9944422.1"/>
    <property type="molecule type" value="Genomic_DNA"/>
</dbReference>
<dbReference type="OrthoDB" id="2449834at2759"/>
<feature type="region of interest" description="Disordered" evidence="1">
    <location>
        <begin position="140"/>
        <end position="164"/>
    </location>
</feature>
<evidence type="ECO:0000313" key="3">
    <source>
        <dbReference type="Proteomes" id="UP000738359"/>
    </source>
</evidence>
<accession>A0A9P6IR44</accession>
<proteinExistence type="predicted"/>
<dbReference type="SUPFAM" id="SSF52047">
    <property type="entry name" value="RNI-like"/>
    <property type="match status" value="1"/>
</dbReference>
<feature type="non-terminal residue" evidence="2">
    <location>
        <position position="1"/>
    </location>
</feature>
<feature type="region of interest" description="Disordered" evidence="1">
    <location>
        <begin position="400"/>
        <end position="450"/>
    </location>
</feature>
<dbReference type="Gene3D" id="3.80.10.10">
    <property type="entry name" value="Ribonuclease Inhibitor"/>
    <property type="match status" value="2"/>
</dbReference>
<feature type="region of interest" description="Disordered" evidence="1">
    <location>
        <begin position="1"/>
        <end position="119"/>
    </location>
</feature>
<dbReference type="AlphaFoldDB" id="A0A9P6IR44"/>
<feature type="compositionally biased region" description="Basic and acidic residues" evidence="1">
    <location>
        <begin position="104"/>
        <end position="115"/>
    </location>
</feature>
<gene>
    <name evidence="2" type="ORF">BGZ70_004667</name>
</gene>
<feature type="compositionally biased region" description="Acidic residues" evidence="1">
    <location>
        <begin position="1"/>
        <end position="25"/>
    </location>
</feature>
<organism evidence="2 3">
    <name type="scientific">Mortierella alpina</name>
    <name type="common">Oleaginous fungus</name>
    <name type="synonym">Mortierella renispora</name>
    <dbReference type="NCBI Taxonomy" id="64518"/>
    <lineage>
        <taxon>Eukaryota</taxon>
        <taxon>Fungi</taxon>
        <taxon>Fungi incertae sedis</taxon>
        <taxon>Mucoromycota</taxon>
        <taxon>Mortierellomycotina</taxon>
        <taxon>Mortierellomycetes</taxon>
        <taxon>Mortierellales</taxon>
        <taxon>Mortierellaceae</taxon>
        <taxon>Mortierella</taxon>
    </lineage>
</organism>
<feature type="compositionally biased region" description="Low complexity" evidence="1">
    <location>
        <begin position="425"/>
        <end position="437"/>
    </location>
</feature>
<dbReference type="InterPro" id="IPR032675">
    <property type="entry name" value="LRR_dom_sf"/>
</dbReference>
<sequence length="823" mass="90364">DEEDEVDEDEVEDKDEFNEEEEGDEAQQQVDDRGENEVAGGTCGGGLQGDAHGEESALLRFGRVGHTRNAGSGRVDTDDDETLSENSDDEADDDEERDVPTGGRETDKEKLRRDSGVGQDTLEAEVAMLGISERASALVAGSESLDHHHQHQQQQQQQQSMTEFWSPSLSLRSAQLLPQRRPRRVVYKSPLASLLIQNRNLRRVEVYVERKSPGGSFWRALAASPTSTHCDPTMRSSLLASRDATSLRPSFCACPRLSAFQSLVNLQVHKYIDAFWQMCTRLETLDLERCTLRQLDAERYEALWFPRLRELKFGRVREMSLLSQLQVMRQCPELEVLDWRVPHLGFPVDEFCQALEEGRWRKLKSLTLPETRLTDDALARILHGIAASGVASLMKHTAAVVPPSSPSSRTMNSAAQAPARVAIESGSGRTSSSTSSSWPPATFSPPLTAPTNRLLRCTTTARESLPHRGLTTLAVRRSDFGPLAFSALKQHFSTIQSLDLYQCPSLTSAMTQEILMNCPSLESFDGHRLLAKDIIDGLSGFSRRSLDHPSCSGAGASGTSGTKQTFDSYYHHHHQPNEEKDHSTVASGWVCRGLRYLDVHITGFPDAGFSTCTHVEISDNSARDDHDTTIHVDNGSDGHRVLECSPCGMKRLLAGQMQWTVFSQLAQLHKLVHLSVGGKSTVGRTTPTTAVQAGTAGMVDVSSTALSSSLPSPATEAPVNPAATTFAARAATRGVRNGGGGLDMRLRSGLGQLKTLRKLRMLRFTGLEQHMEQEDVAWMVEHLPELRVVQGRLHSDGCLEAALGARLEAGGVSAWTMYNQQPL</sequence>
<name>A0A9P6IR44_MORAP</name>
<evidence type="ECO:0000256" key="1">
    <source>
        <dbReference type="SAM" id="MobiDB-lite"/>
    </source>
</evidence>
<keyword evidence="3" id="KW-1185">Reference proteome</keyword>
<reference evidence="2" key="1">
    <citation type="journal article" date="2020" name="Fungal Divers.">
        <title>Resolving the Mortierellaceae phylogeny through synthesis of multi-gene phylogenetics and phylogenomics.</title>
        <authorList>
            <person name="Vandepol N."/>
            <person name="Liber J."/>
            <person name="Desiro A."/>
            <person name="Na H."/>
            <person name="Kennedy M."/>
            <person name="Barry K."/>
            <person name="Grigoriev I.V."/>
            <person name="Miller A.N."/>
            <person name="O'Donnell K."/>
            <person name="Stajich J.E."/>
            <person name="Bonito G."/>
        </authorList>
    </citation>
    <scope>NUCLEOTIDE SEQUENCE</scope>
    <source>
        <strain evidence="2">CK1249</strain>
    </source>
</reference>
<feature type="compositionally biased region" description="Acidic residues" evidence="1">
    <location>
        <begin position="77"/>
        <end position="97"/>
    </location>
</feature>
<dbReference type="Proteomes" id="UP000738359">
    <property type="component" value="Unassembled WGS sequence"/>
</dbReference>
<protein>
    <submittedName>
        <fullName evidence="2">Uncharacterized protein</fullName>
    </submittedName>
</protein>
<comment type="caution">
    <text evidence="2">The sequence shown here is derived from an EMBL/GenBank/DDBJ whole genome shotgun (WGS) entry which is preliminary data.</text>
</comment>